<evidence type="ECO:0000256" key="1">
    <source>
        <dbReference type="ARBA" id="ARBA00003796"/>
    </source>
</evidence>
<dbReference type="PROSITE" id="PS50292">
    <property type="entry name" value="PEROXIDASE_3"/>
    <property type="match status" value="1"/>
</dbReference>
<comment type="similarity">
    <text evidence="4">In the N-terminal section; belongs to the peroxidase family.</text>
</comment>
<feature type="domain" description="FAD-binding FR-type" evidence="26">
    <location>
        <begin position="1262"/>
        <end position="1368"/>
    </location>
</feature>
<dbReference type="InterPro" id="IPR013121">
    <property type="entry name" value="Fe_red_NAD-bd_6"/>
</dbReference>
<feature type="chain" id="PRO_5040353956" description="NAD(P)H oxidase (H2O2-forming)" evidence="24">
    <location>
        <begin position="27"/>
        <end position="1543"/>
    </location>
</feature>
<dbReference type="EMBL" id="JAINUF010000013">
    <property type="protein sequence ID" value="KAJ8343511.1"/>
    <property type="molecule type" value="Genomic_DNA"/>
</dbReference>
<dbReference type="InterPro" id="IPR034821">
    <property type="entry name" value="DUOX_peroxidase"/>
</dbReference>
<dbReference type="CDD" id="cd06186">
    <property type="entry name" value="NOX_Duox_like_FAD_NADP"/>
    <property type="match status" value="1"/>
</dbReference>
<dbReference type="InterPro" id="IPR013112">
    <property type="entry name" value="FAD-bd_8"/>
</dbReference>
<dbReference type="Pfam" id="PF13499">
    <property type="entry name" value="EF-hand_7"/>
    <property type="match status" value="1"/>
</dbReference>
<dbReference type="SUPFAM" id="SSF48113">
    <property type="entry name" value="Heme-dependent peroxidases"/>
    <property type="match status" value="1"/>
</dbReference>
<dbReference type="SUPFAM" id="SSF63380">
    <property type="entry name" value="Riboflavin synthase domain-like"/>
    <property type="match status" value="1"/>
</dbReference>
<organism evidence="27 28">
    <name type="scientific">Synaphobranchus kaupii</name>
    <name type="common">Kaup's arrowtooth eel</name>
    <dbReference type="NCBI Taxonomy" id="118154"/>
    <lineage>
        <taxon>Eukaryota</taxon>
        <taxon>Metazoa</taxon>
        <taxon>Chordata</taxon>
        <taxon>Craniata</taxon>
        <taxon>Vertebrata</taxon>
        <taxon>Euteleostomi</taxon>
        <taxon>Actinopterygii</taxon>
        <taxon>Neopterygii</taxon>
        <taxon>Teleostei</taxon>
        <taxon>Anguilliformes</taxon>
        <taxon>Synaphobranchidae</taxon>
        <taxon>Synaphobranchus</taxon>
    </lineage>
</organism>
<feature type="signal peptide" evidence="24">
    <location>
        <begin position="1"/>
        <end position="26"/>
    </location>
</feature>
<dbReference type="InterPro" id="IPR037120">
    <property type="entry name" value="Haem_peroxidase_sf_animal"/>
</dbReference>
<evidence type="ECO:0000256" key="2">
    <source>
        <dbReference type="ARBA" id="ARBA00004424"/>
    </source>
</evidence>
<reference evidence="27" key="1">
    <citation type="journal article" date="2023" name="Science">
        <title>Genome structures resolve the early diversification of teleost fishes.</title>
        <authorList>
            <person name="Parey E."/>
            <person name="Louis A."/>
            <person name="Montfort J."/>
            <person name="Bouchez O."/>
            <person name="Roques C."/>
            <person name="Iampietro C."/>
            <person name="Lluch J."/>
            <person name="Castinel A."/>
            <person name="Donnadieu C."/>
            <person name="Desvignes T."/>
            <person name="Floi Bucao C."/>
            <person name="Jouanno E."/>
            <person name="Wen M."/>
            <person name="Mejri S."/>
            <person name="Dirks R."/>
            <person name="Jansen H."/>
            <person name="Henkel C."/>
            <person name="Chen W.J."/>
            <person name="Zahm M."/>
            <person name="Cabau C."/>
            <person name="Klopp C."/>
            <person name="Thompson A.W."/>
            <person name="Robinson-Rechavi M."/>
            <person name="Braasch I."/>
            <person name="Lecointre G."/>
            <person name="Bobe J."/>
            <person name="Postlethwait J.H."/>
            <person name="Berthelot C."/>
            <person name="Roest Crollius H."/>
            <person name="Guiguen Y."/>
        </authorList>
    </citation>
    <scope>NUCLEOTIDE SEQUENCE</scope>
    <source>
        <strain evidence="27">WJC10195</strain>
    </source>
</reference>
<evidence type="ECO:0000256" key="9">
    <source>
        <dbReference type="ARBA" id="ARBA00022692"/>
    </source>
</evidence>
<dbReference type="GO" id="GO:0042554">
    <property type="term" value="P:superoxide anion generation"/>
    <property type="evidence" value="ECO:0007669"/>
    <property type="project" value="TreeGrafter"/>
</dbReference>
<evidence type="ECO:0000256" key="14">
    <source>
        <dbReference type="ARBA" id="ARBA00022837"/>
    </source>
</evidence>
<evidence type="ECO:0000256" key="8">
    <source>
        <dbReference type="ARBA" id="ARBA00022630"/>
    </source>
</evidence>
<dbReference type="GO" id="GO:0042446">
    <property type="term" value="P:hormone biosynthetic process"/>
    <property type="evidence" value="ECO:0007669"/>
    <property type="project" value="UniProtKB-KW"/>
</dbReference>
<evidence type="ECO:0000256" key="23">
    <source>
        <dbReference type="SAM" id="Phobius"/>
    </source>
</evidence>
<dbReference type="FunFam" id="2.40.30.10:FF:000059">
    <property type="entry name" value="dual oxidase isoform X1"/>
    <property type="match status" value="1"/>
</dbReference>
<dbReference type="Gene3D" id="2.40.30.10">
    <property type="entry name" value="Translation factors"/>
    <property type="match status" value="1"/>
</dbReference>
<dbReference type="EC" id="1.6.3.1" evidence="5"/>
<dbReference type="GO" id="GO:0016324">
    <property type="term" value="C:apical plasma membrane"/>
    <property type="evidence" value="ECO:0007669"/>
    <property type="project" value="UniProtKB-SubCell"/>
</dbReference>
<evidence type="ECO:0000259" key="26">
    <source>
        <dbReference type="PROSITE" id="PS51384"/>
    </source>
</evidence>
<keyword evidence="28" id="KW-1185">Reference proteome</keyword>
<proteinExistence type="inferred from homology"/>
<dbReference type="GO" id="GO:0005509">
    <property type="term" value="F:calcium ion binding"/>
    <property type="evidence" value="ECO:0007669"/>
    <property type="project" value="InterPro"/>
</dbReference>
<evidence type="ECO:0000256" key="24">
    <source>
        <dbReference type="SAM" id="SignalP"/>
    </source>
</evidence>
<dbReference type="CDD" id="cd00051">
    <property type="entry name" value="EFh"/>
    <property type="match status" value="2"/>
</dbReference>
<dbReference type="SFLD" id="SFLDG01168">
    <property type="entry name" value="Ferric_reductase_subgroup_(FRE"/>
    <property type="match status" value="1"/>
</dbReference>
<dbReference type="GO" id="GO:0016174">
    <property type="term" value="F:NAD(P)H oxidase H2O2-forming activity"/>
    <property type="evidence" value="ECO:0007669"/>
    <property type="project" value="UniProtKB-EC"/>
</dbReference>
<dbReference type="GO" id="GO:0009653">
    <property type="term" value="P:anatomical structure morphogenesis"/>
    <property type="evidence" value="ECO:0007669"/>
    <property type="project" value="UniProtKB-ARBA"/>
</dbReference>
<keyword evidence="14" id="KW-0106">Calcium</keyword>
<dbReference type="PROSITE" id="PS50222">
    <property type="entry name" value="EF_HAND_2"/>
    <property type="match status" value="2"/>
</dbReference>
<dbReference type="InterPro" id="IPR039261">
    <property type="entry name" value="FNR_nucleotide-bd"/>
</dbReference>
<evidence type="ECO:0000256" key="11">
    <source>
        <dbReference type="ARBA" id="ARBA00022729"/>
    </source>
</evidence>
<feature type="transmembrane region" description="Helical" evidence="23">
    <location>
        <begin position="1213"/>
        <end position="1235"/>
    </location>
</feature>
<keyword evidence="18 23" id="KW-0472">Membrane</keyword>
<evidence type="ECO:0000259" key="25">
    <source>
        <dbReference type="PROSITE" id="PS50222"/>
    </source>
</evidence>
<dbReference type="Proteomes" id="UP001152622">
    <property type="component" value="Chromosome 13"/>
</dbReference>
<dbReference type="Gene3D" id="3.40.50.80">
    <property type="entry name" value="Nucleotide-binding domain of ferredoxin-NADP reductase (FNR) module"/>
    <property type="match status" value="1"/>
</dbReference>
<comment type="function">
    <text evidence="1">Generates hydrogen peroxide which is required for the activity of thyroid peroxidase/TPO and lactoperoxidase/LPO. Plays a role in thyroid hormones synthesis and lactoperoxidase-mediated antimicrobial defense at the surface of mucosa. May have its own peroxidase activity through its N-terminal peroxidase-like domain.</text>
</comment>
<feature type="domain" description="EF-hand" evidence="25">
    <location>
        <begin position="822"/>
        <end position="857"/>
    </location>
</feature>
<dbReference type="InterPro" id="IPR011992">
    <property type="entry name" value="EF-hand-dom_pair"/>
</dbReference>
<dbReference type="InterPro" id="IPR010255">
    <property type="entry name" value="Haem_peroxidase_sf"/>
</dbReference>
<evidence type="ECO:0000256" key="17">
    <source>
        <dbReference type="ARBA" id="ARBA00023002"/>
    </source>
</evidence>
<keyword evidence="17" id="KW-0560">Oxidoreductase</keyword>
<evidence type="ECO:0000256" key="18">
    <source>
        <dbReference type="ARBA" id="ARBA00023136"/>
    </source>
</evidence>
<feature type="transmembrane region" description="Helical" evidence="23">
    <location>
        <begin position="1176"/>
        <end position="1201"/>
    </location>
</feature>
<dbReference type="PANTHER" id="PTHR11972">
    <property type="entry name" value="NADPH OXIDASE"/>
    <property type="match status" value="1"/>
</dbReference>
<dbReference type="Gene3D" id="1.10.238.10">
    <property type="entry name" value="EF-hand"/>
    <property type="match status" value="1"/>
</dbReference>
<evidence type="ECO:0000256" key="5">
    <source>
        <dbReference type="ARBA" id="ARBA00012698"/>
    </source>
</evidence>
<keyword evidence="10" id="KW-0479">Metal-binding</keyword>
<dbReference type="FunFam" id="3.40.50.80:FF:000006">
    <property type="entry name" value="Dual oxidase 2"/>
    <property type="match status" value="1"/>
</dbReference>
<evidence type="ECO:0000256" key="4">
    <source>
        <dbReference type="ARBA" id="ARBA00005644"/>
    </source>
</evidence>
<keyword evidence="9 23" id="KW-0812">Transmembrane</keyword>
<dbReference type="GO" id="GO:0043020">
    <property type="term" value="C:NADPH oxidase complex"/>
    <property type="evidence" value="ECO:0007669"/>
    <property type="project" value="TreeGrafter"/>
</dbReference>
<dbReference type="GO" id="GO:0006979">
    <property type="term" value="P:response to oxidative stress"/>
    <property type="evidence" value="ECO:0007669"/>
    <property type="project" value="InterPro"/>
</dbReference>
<dbReference type="OrthoDB" id="6019201at2759"/>
<name>A0A9Q1IK23_SYNKA</name>
<sequence>MDLRKRPAACLFAELLVISIIKTTCSLSSISWEVQRFDGWYNNLAHHRRGAAGSPLMRLLPARYSDGVSQPLHEPQLPNAREVSNVAMSGPSGWPSMRNSTVLSVFFGYHVLFEIVDSRRSGCPPQFMDILVPKGDPIFDPNATGKTLLPFQRVQWDKDTSQSPNNPRTQVNHVTTWIDGSSIYGSSSSWCDALRSFSGGHLARTPLTDFPRQSDNIYFMWSPSDPSTGQHGRHGLYEFGNARGNENVFTVAEGIIWFRYHNYLASKLQEQQPSWSDEELFQNARKRVIATFQNIAFYEWLPGYLGNNTVHSYPGYQKYVDPGISPEFQAAAMRFGSTMVPPGVYMRNRTCNYRRIINIDGSTSPAMRMCNSFWNRKNPNLQVDQDVDDLMMGMASQIAEREDNIVVEDLRDYMYGPLRFSRSDLVALTIQGGRDTGLPSYNQARVAFNLKPVRSWDEINSDLSRSNPKLFQDLAALYGNEISKLELFPGGFLESWGAPGPLFSSIILDQFQRIRNGDRYWFENIQNGLFTPEEIEAIRNTTFHDVLIAATSAEPGDFQKNVFFWEDGDPCQQPQQIQAKDLHPCTNATTLNYFDGSQAGFGITITALCLLPFVCFILACLVAYFRKSKFRRFEKMQRGGADSAEELAVGITACEWQGPKEALRPVGLDLDLEKRLLVVASSGSTLRSLSLGGQSQLDVLLSNNLHRRALLLKVPKEYDLVLFFEDEGKRAEFVGRLQRGASNEPGVAVREMREQELLNEAVTREQRAQIVETFFRHAFAQVLEIDKSDAGDLRGVPCSKTREALQCELTGAELANALGLKPDSLFVDSMFTLADKDGNGYLSFQEFLDVIVIFMKGSPEEKSKLLFSMHDISGDGFLSKEEFSRLLRSFIEISSGCLSKSQADKAIEAMLQAAGFDNKECITWEDFHFLLRDHENELQFAQLNVKGMETQDRKRPNRSHRVSFITTGVPQTDVDKDSTCSTVEREGQDLRRRFLKKAGLTSPHVYVKPRRERYNRSWLQQKVQQFKRFVENYRRHIVCFGIICGISAGVCLERCYHYGLQADASGVPEISAVGIIVSRGSAAVVSFLFPYMMLTVCRNLITLGRETFLNRYIPFDAAIDLHRWMAMAAIILTVTHCLGHAVNLYIFSISDLSILACLFPRVFFNDGSELPQKWSWWFFHTVPGMTGILLLFVFAVMYVFASRYFRRISFRGFWITHYLYMLVYTLTVIHGSFALLQKPRFYIYLIPPAILFLLDKLISLNRKKVEIPVVKAELLPSGVTYLEFKRPQGFVYRSGQWVRVACLALGTDEYHPFTLTSAPHEQNLSLHIRAVGPWTTQLRKLYAPDILKQLGENPKLYLDGPFGEGHQEWKSFEVSVLVGGGIGVTPFASILKDLVFKSSVKFRVQCKKVYFIWVTRTQRQFEWVSDIIREVEEQDSNELVSVHIYITQLAEKFDLRTTMLYVCERHFQKVCNRSLFTGLRSVTHFGRPPFLSFLSSLQEVHPEVGKIGVFSCGPPGLTKNVEKACQQMNKRDQTHFIHHFENF</sequence>
<dbReference type="SUPFAM" id="SSF47473">
    <property type="entry name" value="EF-hand"/>
    <property type="match status" value="1"/>
</dbReference>
<evidence type="ECO:0000256" key="12">
    <source>
        <dbReference type="ARBA" id="ARBA00022737"/>
    </source>
</evidence>
<keyword evidence="8" id="KW-0285">Flavoprotein</keyword>
<dbReference type="Pfam" id="PF08030">
    <property type="entry name" value="NAD_binding_6"/>
    <property type="match status" value="1"/>
</dbReference>
<dbReference type="InterPro" id="IPR019791">
    <property type="entry name" value="Haem_peroxidase_animal"/>
</dbReference>
<dbReference type="InterPro" id="IPR017938">
    <property type="entry name" value="Riboflavin_synthase-like_b-brl"/>
</dbReference>
<evidence type="ECO:0000256" key="3">
    <source>
        <dbReference type="ARBA" id="ARBA00005197"/>
    </source>
</evidence>
<dbReference type="SUPFAM" id="SSF52343">
    <property type="entry name" value="Ferredoxin reductase-like, C-terminal NADP-linked domain"/>
    <property type="match status" value="1"/>
</dbReference>
<evidence type="ECO:0000256" key="20">
    <source>
        <dbReference type="ARBA" id="ARBA00023324"/>
    </source>
</evidence>
<keyword evidence="12" id="KW-0677">Repeat</keyword>
<dbReference type="Gene3D" id="1.10.640.10">
    <property type="entry name" value="Haem peroxidase domain superfamily, animal type"/>
    <property type="match status" value="1"/>
</dbReference>
<comment type="catalytic activity">
    <reaction evidence="22">
        <text>NADPH + O2 + H(+) = H2O2 + NADP(+)</text>
        <dbReference type="Rhea" id="RHEA:11260"/>
        <dbReference type="ChEBI" id="CHEBI:15378"/>
        <dbReference type="ChEBI" id="CHEBI:15379"/>
        <dbReference type="ChEBI" id="CHEBI:16240"/>
        <dbReference type="ChEBI" id="CHEBI:57783"/>
        <dbReference type="ChEBI" id="CHEBI:58349"/>
        <dbReference type="EC" id="1.6.3.1"/>
    </reaction>
</comment>
<dbReference type="PANTHER" id="PTHR11972:SF175">
    <property type="entry name" value="NAD(P)H OXIDASE (H2O2-FORMING)"/>
    <property type="match status" value="1"/>
</dbReference>
<feature type="domain" description="EF-hand" evidence="25">
    <location>
        <begin position="858"/>
        <end position="893"/>
    </location>
</feature>
<feature type="transmembrane region" description="Helical" evidence="23">
    <location>
        <begin position="1145"/>
        <end position="1164"/>
    </location>
</feature>
<evidence type="ECO:0000313" key="28">
    <source>
        <dbReference type="Proteomes" id="UP001152622"/>
    </source>
</evidence>
<gene>
    <name evidence="27" type="ORF">SKAU_G00308400</name>
</gene>
<dbReference type="InterPro" id="IPR002048">
    <property type="entry name" value="EF_hand_dom"/>
</dbReference>
<dbReference type="InterPro" id="IPR018247">
    <property type="entry name" value="EF_Hand_1_Ca_BS"/>
</dbReference>
<comment type="caution">
    <text evidence="27">The sequence shown here is derived from an EMBL/GenBank/DDBJ whole genome shotgun (WGS) entry which is preliminary data.</text>
</comment>
<evidence type="ECO:0000256" key="13">
    <source>
        <dbReference type="ARBA" id="ARBA00022827"/>
    </source>
</evidence>
<keyword evidence="6" id="KW-0893">Thyroid hormones biosynthesis</keyword>
<evidence type="ECO:0000256" key="10">
    <source>
        <dbReference type="ARBA" id="ARBA00022723"/>
    </source>
</evidence>
<dbReference type="SFLD" id="SFLDG01169">
    <property type="entry name" value="NADPH_oxidase_subgroup_(NOX)"/>
    <property type="match status" value="1"/>
</dbReference>
<dbReference type="SFLD" id="SFLDS00052">
    <property type="entry name" value="Ferric_Reductase_Domain"/>
    <property type="match status" value="1"/>
</dbReference>
<comment type="pathway">
    <text evidence="3">Hormone biosynthesis; thyroid hormone biosynthesis.</text>
</comment>
<comment type="subcellular location">
    <subcellularLocation>
        <location evidence="2">Apical cell membrane</location>
        <topology evidence="2">Multi-pass membrane protein</topology>
    </subcellularLocation>
</comment>
<dbReference type="FunFam" id="1.10.640.10:FF:000004">
    <property type="entry name" value="Dual oxidase 2"/>
    <property type="match status" value="1"/>
</dbReference>
<evidence type="ECO:0000256" key="6">
    <source>
        <dbReference type="ARBA" id="ARBA00022534"/>
    </source>
</evidence>
<keyword evidence="13" id="KW-0274">FAD</keyword>
<dbReference type="Pfam" id="PF01794">
    <property type="entry name" value="Ferric_reduct"/>
    <property type="match status" value="1"/>
</dbReference>
<keyword evidence="15" id="KW-0521">NADP</keyword>
<dbReference type="GO" id="GO:0016175">
    <property type="term" value="F:superoxide-generating NAD(P)H oxidase activity"/>
    <property type="evidence" value="ECO:0007669"/>
    <property type="project" value="UniProtKB-ARBA"/>
</dbReference>
<dbReference type="InterPro" id="IPR017927">
    <property type="entry name" value="FAD-bd_FR_type"/>
</dbReference>
<dbReference type="Pfam" id="PF03098">
    <property type="entry name" value="An_peroxidase"/>
    <property type="match status" value="1"/>
</dbReference>
<dbReference type="InterPro" id="IPR013130">
    <property type="entry name" value="Fe3_Rdtase_TM_dom"/>
</dbReference>
<keyword evidence="19" id="KW-0325">Glycoprotein</keyword>
<evidence type="ECO:0000256" key="15">
    <source>
        <dbReference type="ARBA" id="ARBA00022857"/>
    </source>
</evidence>
<feature type="transmembrane region" description="Helical" evidence="23">
    <location>
        <begin position="1082"/>
        <end position="1101"/>
    </location>
</feature>
<keyword evidence="11 24" id="KW-0732">Signal</keyword>
<feature type="transmembrane region" description="Helical" evidence="23">
    <location>
        <begin position="599"/>
        <end position="625"/>
    </location>
</feature>
<dbReference type="GO" id="GO:0020037">
    <property type="term" value="F:heme binding"/>
    <property type="evidence" value="ECO:0007669"/>
    <property type="project" value="InterPro"/>
</dbReference>
<evidence type="ECO:0000256" key="7">
    <source>
        <dbReference type="ARBA" id="ARBA00022559"/>
    </source>
</evidence>
<dbReference type="InterPro" id="IPR050369">
    <property type="entry name" value="RBOH/FRE"/>
</dbReference>
<dbReference type="Pfam" id="PF08022">
    <property type="entry name" value="FAD_binding_8"/>
    <property type="match status" value="1"/>
</dbReference>
<accession>A0A9Q1IK23</accession>
<dbReference type="PRINTS" id="PR00457">
    <property type="entry name" value="ANPEROXIDASE"/>
</dbReference>
<comment type="catalytic activity">
    <reaction evidence="21">
        <text>NADH + O2 + H(+) = H2O2 + NAD(+)</text>
        <dbReference type="Rhea" id="RHEA:11264"/>
        <dbReference type="ChEBI" id="CHEBI:15378"/>
        <dbReference type="ChEBI" id="CHEBI:15379"/>
        <dbReference type="ChEBI" id="CHEBI:16240"/>
        <dbReference type="ChEBI" id="CHEBI:57540"/>
        <dbReference type="ChEBI" id="CHEBI:57945"/>
        <dbReference type="EC" id="1.6.3.1"/>
    </reaction>
</comment>
<dbReference type="GO" id="GO:0042742">
    <property type="term" value="P:defense response to bacterium"/>
    <property type="evidence" value="ECO:0007669"/>
    <property type="project" value="UniProtKB-ARBA"/>
</dbReference>
<keyword evidence="20" id="KW-0376">Hydrogen peroxide</keyword>
<dbReference type="PROSITE" id="PS51384">
    <property type="entry name" value="FAD_FR"/>
    <property type="match status" value="1"/>
</dbReference>
<evidence type="ECO:0000256" key="22">
    <source>
        <dbReference type="ARBA" id="ARBA00048762"/>
    </source>
</evidence>
<dbReference type="PROSITE" id="PS00018">
    <property type="entry name" value="EF_HAND_1"/>
    <property type="match status" value="2"/>
</dbReference>
<evidence type="ECO:0000256" key="16">
    <source>
        <dbReference type="ARBA" id="ARBA00022989"/>
    </source>
</evidence>
<evidence type="ECO:0000313" key="27">
    <source>
        <dbReference type="EMBL" id="KAJ8343511.1"/>
    </source>
</evidence>
<dbReference type="Pfam" id="PF00036">
    <property type="entry name" value="EF-hand_1"/>
    <property type="match status" value="1"/>
</dbReference>
<dbReference type="GO" id="GO:0004601">
    <property type="term" value="F:peroxidase activity"/>
    <property type="evidence" value="ECO:0007669"/>
    <property type="project" value="UniProtKB-KW"/>
</dbReference>
<dbReference type="SMART" id="SM00054">
    <property type="entry name" value="EFh"/>
    <property type="match status" value="2"/>
</dbReference>
<keyword evidence="7" id="KW-0575">Peroxidase</keyword>
<keyword evidence="16 23" id="KW-1133">Transmembrane helix</keyword>
<protein>
    <recommendedName>
        <fullName evidence="5">NAD(P)H oxidase (H2O2-forming)</fullName>
        <ecNumber evidence="5">1.6.3.1</ecNumber>
    </recommendedName>
</protein>
<dbReference type="CDD" id="cd09820">
    <property type="entry name" value="dual_peroxidase_like"/>
    <property type="match status" value="1"/>
</dbReference>
<dbReference type="GO" id="GO:0042744">
    <property type="term" value="P:hydrogen peroxide catabolic process"/>
    <property type="evidence" value="ECO:0007669"/>
    <property type="project" value="UniProtKB-KW"/>
</dbReference>
<evidence type="ECO:0000256" key="19">
    <source>
        <dbReference type="ARBA" id="ARBA00023180"/>
    </source>
</evidence>
<evidence type="ECO:0000256" key="21">
    <source>
        <dbReference type="ARBA" id="ARBA00047455"/>
    </source>
</evidence>